<dbReference type="SUPFAM" id="SSF49764">
    <property type="entry name" value="HSP20-like chaperones"/>
    <property type="match status" value="1"/>
</dbReference>
<evidence type="ECO:0000313" key="5">
    <source>
        <dbReference type="EMBL" id="MBO8445042.1"/>
    </source>
</evidence>
<dbReference type="PANTHER" id="PTHR46733:SF4">
    <property type="entry name" value="HEAT SHOCK PROTEIN 21, CHLOROPLASTIC"/>
    <property type="match status" value="1"/>
</dbReference>
<dbReference type="CDD" id="cd06464">
    <property type="entry name" value="ACD_sHsps-like"/>
    <property type="match status" value="1"/>
</dbReference>
<dbReference type="GO" id="GO:0009408">
    <property type="term" value="P:response to heat"/>
    <property type="evidence" value="ECO:0007669"/>
    <property type="project" value="InterPro"/>
</dbReference>
<accession>A0A9D9ED30</accession>
<dbReference type="Proteomes" id="UP000823619">
    <property type="component" value="Unassembled WGS sequence"/>
</dbReference>
<reference evidence="5" key="1">
    <citation type="submission" date="2020-10" db="EMBL/GenBank/DDBJ databases">
        <authorList>
            <person name="Gilroy R."/>
        </authorList>
    </citation>
    <scope>NUCLEOTIDE SEQUENCE</scope>
    <source>
        <strain evidence="5">D5-748</strain>
    </source>
</reference>
<comment type="caution">
    <text evidence="5">The sequence shown here is derived from an EMBL/GenBank/DDBJ whole genome shotgun (WGS) entry which is preliminary data.</text>
</comment>
<comment type="similarity">
    <text evidence="2 3">Belongs to the small heat shock protein (HSP20) family.</text>
</comment>
<dbReference type="PROSITE" id="PS01031">
    <property type="entry name" value="SHSP"/>
    <property type="match status" value="1"/>
</dbReference>
<dbReference type="InterPro" id="IPR008978">
    <property type="entry name" value="HSP20-like_chaperone"/>
</dbReference>
<dbReference type="AlphaFoldDB" id="A0A9D9ED30"/>
<dbReference type="PANTHER" id="PTHR46733">
    <property type="entry name" value="26.5 KDA HEAT SHOCK PROTEIN, MITOCHONDRIAL"/>
    <property type="match status" value="1"/>
</dbReference>
<evidence type="ECO:0000259" key="4">
    <source>
        <dbReference type="PROSITE" id="PS01031"/>
    </source>
</evidence>
<evidence type="ECO:0000313" key="6">
    <source>
        <dbReference type="Proteomes" id="UP000823619"/>
    </source>
</evidence>
<evidence type="ECO:0000256" key="3">
    <source>
        <dbReference type="RuleBase" id="RU003616"/>
    </source>
</evidence>
<dbReference type="EMBL" id="JADIMO010000060">
    <property type="protein sequence ID" value="MBO8445042.1"/>
    <property type="molecule type" value="Genomic_DNA"/>
</dbReference>
<evidence type="ECO:0000256" key="2">
    <source>
        <dbReference type="PROSITE-ProRule" id="PRU00285"/>
    </source>
</evidence>
<dbReference type="InterPro" id="IPR002068">
    <property type="entry name" value="A-crystallin/Hsp20_dom"/>
</dbReference>
<dbReference type="FunFam" id="2.60.40.790:FF:000045">
    <property type="entry name" value="Hsp20/alpha crystallin family protein"/>
    <property type="match status" value="1"/>
</dbReference>
<dbReference type="InterPro" id="IPR044587">
    <property type="entry name" value="HSP21-like"/>
</dbReference>
<feature type="domain" description="SHSP" evidence="4">
    <location>
        <begin position="26"/>
        <end position="143"/>
    </location>
</feature>
<proteinExistence type="inferred from homology"/>
<name>A0A9D9ED30_9BACT</name>
<keyword evidence="1" id="KW-0346">Stress response</keyword>
<dbReference type="Pfam" id="PF00011">
    <property type="entry name" value="HSP20"/>
    <property type="match status" value="1"/>
</dbReference>
<dbReference type="Gene3D" id="2.60.40.790">
    <property type="match status" value="1"/>
</dbReference>
<organism evidence="5 6">
    <name type="scientific">Candidatus Cryptobacteroides merdavium</name>
    <dbReference type="NCBI Taxonomy" id="2840769"/>
    <lineage>
        <taxon>Bacteria</taxon>
        <taxon>Pseudomonadati</taxon>
        <taxon>Bacteroidota</taxon>
        <taxon>Bacteroidia</taxon>
        <taxon>Bacteroidales</taxon>
        <taxon>Candidatus Cryptobacteroides</taxon>
    </lineage>
</organism>
<evidence type="ECO:0000256" key="1">
    <source>
        <dbReference type="ARBA" id="ARBA00023016"/>
    </source>
</evidence>
<sequence length="143" mass="16737">MVPSRRTSQTWLPDIFNDFFDTNWMDRMNATAPAINVLEDENGYELELAAPGMTKEDFKVHLNDDGNLVIEMEKKQDEKQEKRHGHYLRREFSYSKFQQTMLLPEDADKEKISAQVEHGVLNVNIPKIQKVKVDESKRVIEVK</sequence>
<reference evidence="5" key="2">
    <citation type="journal article" date="2021" name="PeerJ">
        <title>Extensive microbial diversity within the chicken gut microbiome revealed by metagenomics and culture.</title>
        <authorList>
            <person name="Gilroy R."/>
            <person name="Ravi A."/>
            <person name="Getino M."/>
            <person name="Pursley I."/>
            <person name="Horton D.L."/>
            <person name="Alikhan N.F."/>
            <person name="Baker D."/>
            <person name="Gharbi K."/>
            <person name="Hall N."/>
            <person name="Watson M."/>
            <person name="Adriaenssens E.M."/>
            <person name="Foster-Nyarko E."/>
            <person name="Jarju S."/>
            <person name="Secka A."/>
            <person name="Antonio M."/>
            <person name="Oren A."/>
            <person name="Chaudhuri R.R."/>
            <person name="La Ragione R."/>
            <person name="Hildebrand F."/>
            <person name="Pallen M.J."/>
        </authorList>
    </citation>
    <scope>NUCLEOTIDE SEQUENCE</scope>
    <source>
        <strain evidence="5">D5-748</strain>
    </source>
</reference>
<protein>
    <submittedName>
        <fullName evidence="5">Hsp20/alpha crystallin family protein</fullName>
    </submittedName>
</protein>
<gene>
    <name evidence="5" type="ORF">IAC23_05020</name>
</gene>